<gene>
    <name evidence="2" type="ORF">PBRASI_LOCUS9202</name>
</gene>
<dbReference type="EMBL" id="CAJVPI010001898">
    <property type="protein sequence ID" value="CAG8630117.1"/>
    <property type="molecule type" value="Genomic_DNA"/>
</dbReference>
<keyword evidence="3" id="KW-1185">Reference proteome</keyword>
<proteinExistence type="predicted"/>
<dbReference type="OrthoDB" id="10640929at2759"/>
<feature type="compositionally biased region" description="Basic and acidic residues" evidence="1">
    <location>
        <begin position="613"/>
        <end position="628"/>
    </location>
</feature>
<feature type="compositionally biased region" description="Basic and acidic residues" evidence="1">
    <location>
        <begin position="134"/>
        <end position="146"/>
    </location>
</feature>
<feature type="compositionally biased region" description="Polar residues" evidence="1">
    <location>
        <begin position="633"/>
        <end position="645"/>
    </location>
</feature>
<dbReference type="AlphaFoldDB" id="A0A9N9DC26"/>
<feature type="region of interest" description="Disordered" evidence="1">
    <location>
        <begin position="613"/>
        <end position="645"/>
    </location>
</feature>
<feature type="region of interest" description="Disordered" evidence="1">
    <location>
        <begin position="230"/>
        <end position="249"/>
    </location>
</feature>
<evidence type="ECO:0000256" key="1">
    <source>
        <dbReference type="SAM" id="MobiDB-lite"/>
    </source>
</evidence>
<feature type="compositionally biased region" description="Basic and acidic residues" evidence="1">
    <location>
        <begin position="30"/>
        <end position="42"/>
    </location>
</feature>
<organism evidence="2 3">
    <name type="scientific">Paraglomus brasilianum</name>
    <dbReference type="NCBI Taxonomy" id="144538"/>
    <lineage>
        <taxon>Eukaryota</taxon>
        <taxon>Fungi</taxon>
        <taxon>Fungi incertae sedis</taxon>
        <taxon>Mucoromycota</taxon>
        <taxon>Glomeromycotina</taxon>
        <taxon>Glomeromycetes</taxon>
        <taxon>Paraglomerales</taxon>
        <taxon>Paraglomeraceae</taxon>
        <taxon>Paraglomus</taxon>
    </lineage>
</organism>
<name>A0A9N9DC26_9GLOM</name>
<sequence length="997" mass="116377">MPRPEGENETAPLTDEEKRKPEEAAPNQEQKQEKTSQAEEQQKSLQEVIEETKSQLLEQLQEIQEQINENISPLEEKTTAPQEDSESEEEEIREELEKKEIQLRTEKAQAKAKLTKSRNKQQSLQQQKAQTESEIIKEQKNLKKIEQNLGNPSTTPQQKKKLQQNQEKGEEKLTQLQQQLEKIEEVEKENKDQQEKTEEQIKKLDKQIEKINQQKPTSIEAKKIEKEIRDAEQQANQAKKDPETPTLKKIEEKIQEIKESQSSQAAPQKSMKELVQLQEEFAEEVIKKEEEYIDRLTETQEILEKVKTKTKSGSTPIFSVFGETDSSSKLFELGDEAKVKALYEKKKQIGEDLKEISPLIEKIPNIQEEQKRTLTKLMATLNPNQIISIITKSLYCQFLENAQEKLTATYPSLSPEQKLKLFNSGLEALSINTLAKKKELLVIRNSLITEKKTFDLSVKEKEDILRLLTNQSSSEQLKTYEDYGVPLYNAAGWQITSQHKQSLLKLAEDLITLDEEQKERLVNVDASRLTKLSLAPHQERILKTFSPLQKEFKYSKSLLEKTKSLNLGGSVLNFLTQQEIVPDLTTSFQESKDPYQSLKQEILTKNQKQIRQEIRKRTKEQESKELEAVRNSLLPSKSGNITGTPANITSLEEKFERLANNYEKIRSYLVEKEKFFDASETPLAEPQPTPKNSETSPYDELLTGLDKEEQERLRKKKAREEARKKLDEAEFKRRQENLSEKDRKLKEDEEKRQREKELEEQEAEKKRQAQEAREKAIAEDRQNYLIEQKELMEKELAEELNKINIADKEGRQRIEEKFKKRKLEIQKEVDELKRKNDDELKEMEANAIKEREENEAKLNKIRNEIHIQEEQGQRARETSQAQARLLKDQQEKQNDLRKLRSRLYDEVLDYYFNYQEAQEGTKEPQKSSSGGLREFLDESPSMKFNLHFGDLVDVNRTNERYRRAIAIFRSVVGNKFVTKGELKNLLEEKVTSLDFNA</sequence>
<feature type="region of interest" description="Disordered" evidence="1">
    <location>
        <begin position="1"/>
        <end position="176"/>
    </location>
</feature>
<feature type="region of interest" description="Disordered" evidence="1">
    <location>
        <begin position="679"/>
        <end position="779"/>
    </location>
</feature>
<accession>A0A9N9DC26</accession>
<feature type="compositionally biased region" description="Low complexity" evidence="1">
    <location>
        <begin position="55"/>
        <end position="71"/>
    </location>
</feature>
<reference evidence="2" key="1">
    <citation type="submission" date="2021-06" db="EMBL/GenBank/DDBJ databases">
        <authorList>
            <person name="Kallberg Y."/>
            <person name="Tangrot J."/>
            <person name="Rosling A."/>
        </authorList>
    </citation>
    <scope>NUCLEOTIDE SEQUENCE</scope>
    <source>
        <strain evidence="2">BR232B</strain>
    </source>
</reference>
<feature type="compositionally biased region" description="Acidic residues" evidence="1">
    <location>
        <begin position="83"/>
        <end position="94"/>
    </location>
</feature>
<feature type="compositionally biased region" description="Basic and acidic residues" evidence="1">
    <location>
        <begin position="95"/>
        <end position="109"/>
    </location>
</feature>
<dbReference type="Proteomes" id="UP000789739">
    <property type="component" value="Unassembled WGS sequence"/>
</dbReference>
<feature type="compositionally biased region" description="Basic and acidic residues" evidence="1">
    <location>
        <begin position="705"/>
        <end position="779"/>
    </location>
</feature>
<evidence type="ECO:0000313" key="3">
    <source>
        <dbReference type="Proteomes" id="UP000789739"/>
    </source>
</evidence>
<feature type="compositionally biased region" description="Low complexity" evidence="1">
    <location>
        <begin position="121"/>
        <end position="130"/>
    </location>
</feature>
<protein>
    <submittedName>
        <fullName evidence="2">5999_t:CDS:1</fullName>
    </submittedName>
</protein>
<comment type="caution">
    <text evidence="2">The sequence shown here is derived from an EMBL/GenBank/DDBJ whole genome shotgun (WGS) entry which is preliminary data.</text>
</comment>
<evidence type="ECO:0000313" key="2">
    <source>
        <dbReference type="EMBL" id="CAG8630117.1"/>
    </source>
</evidence>